<proteinExistence type="predicted"/>
<accession>A0A6C0M330</accession>
<organism evidence="3">
    <name type="scientific">viral metagenome</name>
    <dbReference type="NCBI Taxonomy" id="1070528"/>
    <lineage>
        <taxon>unclassified sequences</taxon>
        <taxon>metagenomes</taxon>
        <taxon>organismal metagenomes</taxon>
    </lineage>
</organism>
<protein>
    <recommendedName>
        <fullName evidence="2">GmrSD restriction endonucleases N-terminal domain-containing protein</fullName>
    </recommendedName>
</protein>
<dbReference type="EMBL" id="MN740638">
    <property type="protein sequence ID" value="QHU36421.1"/>
    <property type="molecule type" value="Genomic_DNA"/>
</dbReference>
<feature type="domain" description="GmrSD restriction endonucleases N-terminal" evidence="2">
    <location>
        <begin position="33"/>
        <end position="165"/>
    </location>
</feature>
<dbReference type="AlphaFoldDB" id="A0A6C0M330"/>
<name>A0A6C0M330_9ZZZZ</name>
<reference evidence="3" key="1">
    <citation type="journal article" date="2020" name="Nature">
        <title>Giant virus diversity and host interactions through global metagenomics.</title>
        <authorList>
            <person name="Schulz F."/>
            <person name="Roux S."/>
            <person name="Paez-Espino D."/>
            <person name="Jungbluth S."/>
            <person name="Walsh D.A."/>
            <person name="Denef V.J."/>
            <person name="McMahon K.D."/>
            <person name="Konstantinidis K.T."/>
            <person name="Eloe-Fadrosh E.A."/>
            <person name="Kyrpides N.C."/>
            <person name="Woyke T."/>
        </authorList>
    </citation>
    <scope>NUCLEOTIDE SEQUENCE</scope>
    <source>
        <strain evidence="3">GVMAG-S-1035124-57</strain>
    </source>
</reference>
<dbReference type="InterPro" id="IPR004919">
    <property type="entry name" value="GmrSD_N"/>
</dbReference>
<sequence>MTATDVMREHTSRSLISLISPDQFDPNDRAGSQKTYRVPEHQRYPSWTSLKKERLVDSVMANWIIGQITLTKHQDPNHNGDEYFNVQDGQTRMGALQEFVMDKFPWNGRLYSELTAEERARFNNYTVQLDIFKKERNMSQTDFNRVICEIFERLNSGTPLTDNDKYWNRSDTPAMQLLTRLKCSAEFGPNIRKYMWLNLGGGKGRSGLNHFVGLILGLVNQRTECISTSFMQNGATLMETQVDEAGERRVTDFLRWYFGLLTDVFQFASWSVKRSFGKLSGVCGMIAVDWINGRARLHYEMWKRYVELQYSRAHFERRMFAELPNGYARNVTEIAINARIAAIVAVYQRDAFAEYSQDVFSVILGSDDDSDDS</sequence>
<dbReference type="PANTHER" id="PTHR39639:SF1">
    <property type="entry name" value="DUF262 DOMAIN-CONTAINING PROTEIN"/>
    <property type="match status" value="1"/>
</dbReference>
<feature type="region of interest" description="Disordered" evidence="1">
    <location>
        <begin position="17"/>
        <end position="38"/>
    </location>
</feature>
<evidence type="ECO:0000313" key="3">
    <source>
        <dbReference type="EMBL" id="QHU36421.1"/>
    </source>
</evidence>
<evidence type="ECO:0000259" key="2">
    <source>
        <dbReference type="Pfam" id="PF03235"/>
    </source>
</evidence>
<dbReference type="PANTHER" id="PTHR39639">
    <property type="entry name" value="CHROMOSOME 16, WHOLE GENOME SHOTGUN SEQUENCE"/>
    <property type="match status" value="1"/>
</dbReference>
<evidence type="ECO:0000256" key="1">
    <source>
        <dbReference type="SAM" id="MobiDB-lite"/>
    </source>
</evidence>
<dbReference type="Pfam" id="PF03235">
    <property type="entry name" value="GmrSD_N"/>
    <property type="match status" value="1"/>
</dbReference>